<evidence type="ECO:0000313" key="3">
    <source>
        <dbReference type="Proteomes" id="UP000009891"/>
    </source>
</evidence>
<gene>
    <name evidence="2" type="ORF">HMPREF9282_02101</name>
</gene>
<name>K9CYQ3_9FIRM</name>
<evidence type="ECO:0000256" key="1">
    <source>
        <dbReference type="SAM" id="Coils"/>
    </source>
</evidence>
<dbReference type="PATRIC" id="fig|883156.3.peg.2055"/>
<dbReference type="RefSeq" id="WP_006556985.1">
    <property type="nucleotide sequence ID" value="NZ_JH992939.1"/>
</dbReference>
<dbReference type="HOGENOM" id="CLU_2262619_0_0_9"/>
<dbReference type="STRING" id="883156.HMPREF9282_02101"/>
<keyword evidence="3" id="KW-1185">Reference proteome</keyword>
<organism evidence="2 3">
    <name type="scientific">Veillonella seminalis ACS-216-V-Col6b</name>
    <dbReference type="NCBI Taxonomy" id="883156"/>
    <lineage>
        <taxon>Bacteria</taxon>
        <taxon>Bacillati</taxon>
        <taxon>Bacillota</taxon>
        <taxon>Negativicutes</taxon>
        <taxon>Veillonellales</taxon>
        <taxon>Veillonellaceae</taxon>
        <taxon>Veillonella</taxon>
    </lineage>
</organism>
<reference evidence="2 3" key="1">
    <citation type="submission" date="2012-09" db="EMBL/GenBank/DDBJ databases">
        <title>The Genome Sequence of Veillonella ratti ACS-216-V-COL6B.</title>
        <authorList>
            <consortium name="The Broad Institute Genome Sequencing Platform"/>
            <person name="Earl A."/>
            <person name="Ward D."/>
            <person name="Feldgarden M."/>
            <person name="Gevers D."/>
            <person name="Saerens B."/>
            <person name="Vaneechoutte M."/>
            <person name="Walker B."/>
            <person name="Young S.K."/>
            <person name="Zeng Q."/>
            <person name="Gargeya S."/>
            <person name="Fitzgerald M."/>
            <person name="Haas B."/>
            <person name="Abouelleil A."/>
            <person name="Alvarado L."/>
            <person name="Arachchi H.M."/>
            <person name="Berlin A."/>
            <person name="Chapman S.B."/>
            <person name="Goldberg J."/>
            <person name="Griggs A."/>
            <person name="Gujja S."/>
            <person name="Hansen M."/>
            <person name="Howarth C."/>
            <person name="Imamovic A."/>
            <person name="Larimer J."/>
            <person name="McCowen C."/>
            <person name="Montmayeur A."/>
            <person name="Murphy C."/>
            <person name="Neiman D."/>
            <person name="Pearson M."/>
            <person name="Priest M."/>
            <person name="Roberts A."/>
            <person name="Saif S."/>
            <person name="Shea T."/>
            <person name="Sisk P."/>
            <person name="Sykes S."/>
            <person name="Wortman J."/>
            <person name="Nusbaum C."/>
            <person name="Birren B."/>
        </authorList>
    </citation>
    <scope>NUCLEOTIDE SEQUENCE [LARGE SCALE GENOMIC DNA]</scope>
    <source>
        <strain evidence="2 3">ACS-216-V-Col6b</strain>
    </source>
</reference>
<proteinExistence type="predicted"/>
<keyword evidence="1" id="KW-0175">Coiled coil</keyword>
<dbReference type="Proteomes" id="UP000009891">
    <property type="component" value="Unassembled WGS sequence"/>
</dbReference>
<comment type="caution">
    <text evidence="2">The sequence shown here is derived from an EMBL/GenBank/DDBJ whole genome shotgun (WGS) entry which is preliminary data.</text>
</comment>
<sequence>MAFAALVQEQARIAQQREKMELALKRLEDKEKRLARKRIDELLKALNKLGVDPQDVNLILGSVAIIIEEERQEEATEKGIALDKKKAPNTTVASMTAYEDQQG</sequence>
<protein>
    <submittedName>
        <fullName evidence="2">Uncharacterized protein</fullName>
    </submittedName>
</protein>
<dbReference type="AlphaFoldDB" id="K9CYQ3"/>
<accession>K9CYQ3</accession>
<evidence type="ECO:0000313" key="2">
    <source>
        <dbReference type="EMBL" id="EKU77384.1"/>
    </source>
</evidence>
<dbReference type="EMBL" id="AHAF01000023">
    <property type="protein sequence ID" value="EKU77384.1"/>
    <property type="molecule type" value="Genomic_DNA"/>
</dbReference>
<feature type="coiled-coil region" evidence="1">
    <location>
        <begin position="6"/>
        <end position="40"/>
    </location>
</feature>